<sequence>MLRPKARGVATLHIVTAILGLALLGYLVRRVGLEALMQSVSNLGWGLLLIIALGGLSHLVKTWAWRFTLMGSGSSVSFARLFQLRLASEAAGLAGALGQFFGEGLRISAISRDMPVDNCVVSVTFDRTLFMITGGMVSVAGIFAALFMKSMTPTLRFYAVLFALVLLILVCLPAIAVMSHWPVLSASARRLTGIPYLRTRLGQALPLISSVENKLFNFHRRAARSFWASLSLNLLCHALAVMEVYLILWLLGTRIGLQGSFVFEAVTKLVNAVGSLNPGNIGTYEGGNILIARMFSLPVFIGLSVAVARRLRAIFWAGAGILCLLLISRRNTTKRADDYRETVDNSESTGAATSDTCRSINAVIFAGRTKLSLLKIAEIPILLRNILSARRAGATRVIVCLDPDAAAEAQHQLMQVRSLSYVEWLDLPIGGRLRQLLQEFTAETENSLLLVDGNCIYHPAVFRQACKWGQDGALSLISAEESIGMHVLSASFAHEAADRWPQGISSLDELCSWIATTGSIQYETVAQNLWQRVASPEKCLAGERKLDHWLVKPTDGVFARMNRRVSVPISRRIIKLPVTPNVVTLFTLGVGFTAGMYFARGGYWNMLIGAILSVWASIFDGCDGEVARLKLMESDFGCWLETICDWLYYLFIFAGIAIGLSKAIEDATFIAWGSALLFGAAMTFLVTGLGRHRYASAHPEQYLKLWQASVERRRSNPILYIGRNTEFIVRRCFMPYALLAFAALNIMKVAFFLFVVGANLAWLIALYSYWSFAPTVRPELRNTAEFPGSG</sequence>
<gene>
    <name evidence="14" type="ORF">H7849_05725</name>
</gene>
<feature type="transmembrane region" description="Helical" evidence="13">
    <location>
        <begin position="670"/>
        <end position="689"/>
    </location>
</feature>
<feature type="transmembrane region" description="Helical" evidence="13">
    <location>
        <begin position="40"/>
        <end position="60"/>
    </location>
</feature>
<reference evidence="14 15" key="1">
    <citation type="submission" date="2020-08" db="EMBL/GenBank/DDBJ databases">
        <title>Edaphobacter telluris sp. nov. and Acidobacterium dinghuensis sp. nov., two acidobacteria isolated from forest soil.</title>
        <authorList>
            <person name="Fu J."/>
            <person name="Qiu L."/>
        </authorList>
    </citation>
    <scope>NUCLEOTIDE SEQUENCE [LARGE SCALE GENOMIC DNA]</scope>
    <source>
        <strain evidence="14">4Y35</strain>
    </source>
</reference>
<feature type="transmembrane region" description="Helical" evidence="13">
    <location>
        <begin position="159"/>
        <end position="181"/>
    </location>
</feature>
<evidence type="ECO:0000313" key="15">
    <source>
        <dbReference type="Proteomes" id="UP000515312"/>
    </source>
</evidence>
<feature type="transmembrane region" description="Helical" evidence="13">
    <location>
        <begin position="128"/>
        <end position="147"/>
    </location>
</feature>
<evidence type="ECO:0000256" key="3">
    <source>
        <dbReference type="ARBA" id="ARBA00006982"/>
    </source>
</evidence>
<evidence type="ECO:0000256" key="10">
    <source>
        <dbReference type="ARBA" id="ARBA00022989"/>
    </source>
</evidence>
<dbReference type="InterPro" id="IPR022791">
    <property type="entry name" value="L-PG_synthase/AglD"/>
</dbReference>
<dbReference type="GO" id="GO:0008654">
    <property type="term" value="P:phospholipid biosynthetic process"/>
    <property type="evidence" value="ECO:0007669"/>
    <property type="project" value="InterPro"/>
</dbReference>
<name>A0A7G8BLM7_9BACT</name>
<evidence type="ECO:0000313" key="14">
    <source>
        <dbReference type="EMBL" id="QNI33447.1"/>
    </source>
</evidence>
<dbReference type="KEGG" id="adin:H7849_05725"/>
<evidence type="ECO:0000256" key="12">
    <source>
        <dbReference type="ARBA" id="ARBA00049235"/>
    </source>
</evidence>
<dbReference type="InterPro" id="IPR029044">
    <property type="entry name" value="Nucleotide-diphossugar_trans"/>
</dbReference>
<dbReference type="InterPro" id="IPR000462">
    <property type="entry name" value="CDP-OH_P_trans"/>
</dbReference>
<dbReference type="GO" id="GO:0016780">
    <property type="term" value="F:phosphotransferase activity, for other substituted phosphate groups"/>
    <property type="evidence" value="ECO:0007669"/>
    <property type="project" value="InterPro"/>
</dbReference>
<feature type="transmembrane region" description="Helical" evidence="13">
    <location>
        <begin position="578"/>
        <end position="597"/>
    </location>
</feature>
<dbReference type="Pfam" id="PF01066">
    <property type="entry name" value="CDP-OH_P_transf"/>
    <property type="match status" value="1"/>
</dbReference>
<keyword evidence="8" id="KW-1003">Cell membrane</keyword>
<keyword evidence="11 13" id="KW-0472">Membrane</keyword>
<evidence type="ECO:0000256" key="9">
    <source>
        <dbReference type="ARBA" id="ARBA00022692"/>
    </source>
</evidence>
<keyword evidence="10 13" id="KW-1133">Transmembrane helix</keyword>
<dbReference type="AlphaFoldDB" id="A0A7G8BLM7"/>
<comment type="catalytic activity">
    <reaction evidence="1">
        <text>1D-myo-inositol 3-phosphate + CTP + H(+) = CDP-1L-myo-inositol + diphosphate</text>
        <dbReference type="Rhea" id="RHEA:30647"/>
        <dbReference type="ChEBI" id="CHEBI:15378"/>
        <dbReference type="ChEBI" id="CHEBI:33019"/>
        <dbReference type="ChEBI" id="CHEBI:37563"/>
        <dbReference type="ChEBI" id="CHEBI:58401"/>
        <dbReference type="ChEBI" id="CHEBI:62573"/>
        <dbReference type="EC" id="2.7.7.74"/>
    </reaction>
</comment>
<comment type="catalytic activity">
    <reaction evidence="12">
        <text>CDP-1L-myo-inositol + 1D-myo-inositol 3-phosphate = bis(1L-myo-inositol) 3,1'-phosphate 1-phosphate + CMP + H(+)</text>
        <dbReference type="Rhea" id="RHEA:31327"/>
        <dbReference type="ChEBI" id="CHEBI:15378"/>
        <dbReference type="ChEBI" id="CHEBI:58401"/>
        <dbReference type="ChEBI" id="CHEBI:60377"/>
        <dbReference type="ChEBI" id="CHEBI:62573"/>
        <dbReference type="ChEBI" id="CHEBI:62576"/>
        <dbReference type="EC" id="2.7.8.34"/>
    </reaction>
</comment>
<evidence type="ECO:0000256" key="5">
    <source>
        <dbReference type="ARBA" id="ARBA00012504"/>
    </source>
</evidence>
<feature type="transmembrane region" description="Helical" evidence="13">
    <location>
        <begin position="6"/>
        <end position="28"/>
    </location>
</feature>
<feature type="transmembrane region" description="Helical" evidence="13">
    <location>
        <begin position="603"/>
        <end position="622"/>
    </location>
</feature>
<protein>
    <recommendedName>
        <fullName evidence="7">Bifunctional IPC transferase and DIPP synthase</fullName>
        <ecNumber evidence="5">2.7.7.74</ecNumber>
        <ecNumber evidence="6">2.7.8.34</ecNumber>
    </recommendedName>
</protein>
<accession>A0A7G8BLM7</accession>
<evidence type="ECO:0000256" key="6">
    <source>
        <dbReference type="ARBA" id="ARBA00013268"/>
    </source>
</evidence>
<dbReference type="RefSeq" id="WP_186744881.1">
    <property type="nucleotide sequence ID" value="NZ_CP060394.1"/>
</dbReference>
<dbReference type="EC" id="2.7.8.34" evidence="6"/>
<feature type="transmembrane region" description="Helical" evidence="13">
    <location>
        <begin position="226"/>
        <end position="251"/>
    </location>
</feature>
<dbReference type="Pfam" id="PF03706">
    <property type="entry name" value="LPG_synthase_TM"/>
    <property type="match status" value="1"/>
</dbReference>
<evidence type="ECO:0000256" key="4">
    <source>
        <dbReference type="ARBA" id="ARBA00007897"/>
    </source>
</evidence>
<comment type="similarity">
    <text evidence="4">In the N-terminal section; belongs to the MobA family.</text>
</comment>
<evidence type="ECO:0000256" key="1">
    <source>
        <dbReference type="ARBA" id="ARBA00000729"/>
    </source>
</evidence>
<dbReference type="EMBL" id="CP060394">
    <property type="protein sequence ID" value="QNI33447.1"/>
    <property type="molecule type" value="Genomic_DNA"/>
</dbReference>
<keyword evidence="9 13" id="KW-0812">Transmembrane</keyword>
<evidence type="ECO:0000256" key="11">
    <source>
        <dbReference type="ARBA" id="ARBA00023136"/>
    </source>
</evidence>
<dbReference type="EC" id="2.7.7.74" evidence="5"/>
<evidence type="ECO:0000256" key="7">
    <source>
        <dbReference type="ARBA" id="ARBA00018322"/>
    </source>
</evidence>
<feature type="transmembrane region" description="Helical" evidence="13">
    <location>
        <begin position="290"/>
        <end position="307"/>
    </location>
</feature>
<comment type="subcellular location">
    <subcellularLocation>
        <location evidence="2">Cell membrane</location>
        <topology evidence="2">Multi-pass membrane protein</topology>
    </subcellularLocation>
</comment>
<dbReference type="GO" id="GO:0005886">
    <property type="term" value="C:plasma membrane"/>
    <property type="evidence" value="ECO:0007669"/>
    <property type="project" value="UniProtKB-SubCell"/>
</dbReference>
<dbReference type="InterPro" id="IPR043130">
    <property type="entry name" value="CDP-OH_PTrfase_TM_dom"/>
</dbReference>
<feature type="transmembrane region" description="Helical" evidence="13">
    <location>
        <begin position="737"/>
        <end position="770"/>
    </location>
</feature>
<comment type="similarity">
    <text evidence="3">In the C-terminal section; belongs to the CDP-alcohol phosphatidyltransferase class-I family.</text>
</comment>
<evidence type="ECO:0000256" key="13">
    <source>
        <dbReference type="SAM" id="Phobius"/>
    </source>
</evidence>
<dbReference type="SUPFAM" id="SSF53448">
    <property type="entry name" value="Nucleotide-diphospho-sugar transferases"/>
    <property type="match status" value="1"/>
</dbReference>
<evidence type="ECO:0000256" key="8">
    <source>
        <dbReference type="ARBA" id="ARBA00022475"/>
    </source>
</evidence>
<proteinExistence type="inferred from homology"/>
<dbReference type="Gene3D" id="1.20.120.1760">
    <property type="match status" value="1"/>
</dbReference>
<keyword evidence="15" id="KW-1185">Reference proteome</keyword>
<dbReference type="Proteomes" id="UP000515312">
    <property type="component" value="Chromosome"/>
</dbReference>
<evidence type="ECO:0000256" key="2">
    <source>
        <dbReference type="ARBA" id="ARBA00004651"/>
    </source>
</evidence>
<feature type="transmembrane region" description="Helical" evidence="13">
    <location>
        <begin position="643"/>
        <end position="664"/>
    </location>
</feature>
<organism evidence="14 15">
    <name type="scientific">Alloacidobacterium dinghuense</name>
    <dbReference type="NCBI Taxonomy" id="2763107"/>
    <lineage>
        <taxon>Bacteria</taxon>
        <taxon>Pseudomonadati</taxon>
        <taxon>Acidobacteriota</taxon>
        <taxon>Terriglobia</taxon>
        <taxon>Terriglobales</taxon>
        <taxon>Acidobacteriaceae</taxon>
        <taxon>Alloacidobacterium</taxon>
    </lineage>
</organism>